<evidence type="ECO:0000256" key="6">
    <source>
        <dbReference type="RuleBase" id="RU003983"/>
    </source>
</evidence>
<keyword evidence="9" id="KW-1185">Reference proteome</keyword>
<organism evidence="8 9">
    <name type="scientific">Halomonas eurihalina</name>
    <dbReference type="NCBI Taxonomy" id="42566"/>
    <lineage>
        <taxon>Bacteria</taxon>
        <taxon>Pseudomonadati</taxon>
        <taxon>Pseudomonadota</taxon>
        <taxon>Gammaproteobacteria</taxon>
        <taxon>Oceanospirillales</taxon>
        <taxon>Halomonadaceae</taxon>
        <taxon>Halomonas</taxon>
    </lineage>
</organism>
<proteinExistence type="inferred from homology"/>
<evidence type="ECO:0000256" key="3">
    <source>
        <dbReference type="ARBA" id="ARBA00022801"/>
    </source>
</evidence>
<feature type="domain" description="Peptidase M48" evidence="7">
    <location>
        <begin position="58"/>
        <end position="243"/>
    </location>
</feature>
<dbReference type="Pfam" id="PF01435">
    <property type="entry name" value="Peptidase_M48"/>
    <property type="match status" value="1"/>
</dbReference>
<dbReference type="GO" id="GO:0046872">
    <property type="term" value="F:metal ion binding"/>
    <property type="evidence" value="ECO:0007669"/>
    <property type="project" value="UniProtKB-KW"/>
</dbReference>
<evidence type="ECO:0000256" key="4">
    <source>
        <dbReference type="ARBA" id="ARBA00022833"/>
    </source>
</evidence>
<keyword evidence="5 6" id="KW-0482">Metalloprotease</keyword>
<evidence type="ECO:0000259" key="7">
    <source>
        <dbReference type="Pfam" id="PF01435"/>
    </source>
</evidence>
<sequence>MRGWLGLLLGLLLAGCDQTPTGRQQLALVPDTLMSQMGADAFEQMRQQGPIATGATINRRVECVAEALVAAARRRYPEAEMPDDWRVVVFDRSSPNAFALPGGRIGVHAGLLRVAESPSQLAAVIGHEIGHVLADHGNERMTQQLGIKAALLLVGLLGEGELAQEPLQRALGIGARLGIALPFSRTHEEEADLMGLMIMAEAGFDPAQSVALWRNMAVAGGDQPPEFLSTHPAHESRIELLQKHLPEARDIRETAAPSTCA</sequence>
<evidence type="ECO:0000313" key="9">
    <source>
        <dbReference type="Proteomes" id="UP000324260"/>
    </source>
</evidence>
<dbReference type="Proteomes" id="UP000324260">
    <property type="component" value="Unassembled WGS sequence"/>
</dbReference>
<dbReference type="PROSITE" id="PS51257">
    <property type="entry name" value="PROKAR_LIPOPROTEIN"/>
    <property type="match status" value="1"/>
</dbReference>
<dbReference type="GO" id="GO:0016020">
    <property type="term" value="C:membrane"/>
    <property type="evidence" value="ECO:0007669"/>
    <property type="project" value="TreeGrafter"/>
</dbReference>
<gene>
    <name evidence="8" type="ORF">FZZ93_03665</name>
</gene>
<dbReference type="EMBL" id="VTPU01000002">
    <property type="protein sequence ID" value="TZG41001.1"/>
    <property type="molecule type" value="Genomic_DNA"/>
</dbReference>
<dbReference type="Gene3D" id="3.30.2010.10">
    <property type="entry name" value="Metalloproteases ('zincins'), catalytic domain"/>
    <property type="match status" value="1"/>
</dbReference>
<evidence type="ECO:0000256" key="1">
    <source>
        <dbReference type="ARBA" id="ARBA00022670"/>
    </source>
</evidence>
<dbReference type="GO" id="GO:0004222">
    <property type="term" value="F:metalloendopeptidase activity"/>
    <property type="evidence" value="ECO:0007669"/>
    <property type="project" value="InterPro"/>
</dbReference>
<evidence type="ECO:0000256" key="5">
    <source>
        <dbReference type="ARBA" id="ARBA00023049"/>
    </source>
</evidence>
<dbReference type="OrthoDB" id="9810445at2"/>
<reference evidence="8 9" key="1">
    <citation type="submission" date="2019-08" db="EMBL/GenBank/DDBJ databases">
        <title>Draft Genome Sequence of Halomonas eurihalina Isolated from Preserved Hide-surface.</title>
        <authorList>
            <person name="Hussain S.A."/>
            <person name="Xu A."/>
            <person name="Sarker M."/>
            <person name="Sommers C."/>
        </authorList>
    </citation>
    <scope>NUCLEOTIDE SEQUENCE [LARGE SCALE GENOMIC DNA]</scope>
    <source>
        <strain evidence="8 9">MS1</strain>
    </source>
</reference>
<keyword evidence="3 6" id="KW-0378">Hydrolase</keyword>
<dbReference type="PANTHER" id="PTHR22726">
    <property type="entry name" value="METALLOENDOPEPTIDASE OMA1"/>
    <property type="match status" value="1"/>
</dbReference>
<keyword evidence="1 6" id="KW-0645">Protease</keyword>
<comment type="cofactor">
    <cofactor evidence="6">
        <name>Zn(2+)</name>
        <dbReference type="ChEBI" id="CHEBI:29105"/>
    </cofactor>
    <text evidence="6">Binds 1 zinc ion per subunit.</text>
</comment>
<accession>A0A5D9DDY8</accession>
<comment type="caution">
    <text evidence="8">The sequence shown here is derived from an EMBL/GenBank/DDBJ whole genome shotgun (WGS) entry which is preliminary data.</text>
</comment>
<dbReference type="AlphaFoldDB" id="A0A5D9DDY8"/>
<name>A0A5D9DDY8_HALER</name>
<protein>
    <submittedName>
        <fullName evidence="8">M48 family metallopeptidase</fullName>
    </submittedName>
</protein>
<evidence type="ECO:0000256" key="2">
    <source>
        <dbReference type="ARBA" id="ARBA00022723"/>
    </source>
</evidence>
<dbReference type="CDD" id="cd07331">
    <property type="entry name" value="M48C_Oma1_like"/>
    <property type="match status" value="1"/>
</dbReference>
<comment type="similarity">
    <text evidence="6">Belongs to the peptidase M48 family.</text>
</comment>
<dbReference type="PANTHER" id="PTHR22726:SF24">
    <property type="entry name" value="M48 FAMILY METALLOPEPTIDASE"/>
    <property type="match status" value="1"/>
</dbReference>
<dbReference type="InterPro" id="IPR001915">
    <property type="entry name" value="Peptidase_M48"/>
</dbReference>
<keyword evidence="4 6" id="KW-0862">Zinc</keyword>
<dbReference type="RefSeq" id="WP_149320973.1">
    <property type="nucleotide sequence ID" value="NZ_JARWAH010000002.1"/>
</dbReference>
<evidence type="ECO:0000313" key="8">
    <source>
        <dbReference type="EMBL" id="TZG41001.1"/>
    </source>
</evidence>
<dbReference type="InterPro" id="IPR051156">
    <property type="entry name" value="Mito/Outer_Membr_Metalloprot"/>
</dbReference>
<keyword evidence="2" id="KW-0479">Metal-binding</keyword>
<dbReference type="GO" id="GO:0051603">
    <property type="term" value="P:proteolysis involved in protein catabolic process"/>
    <property type="evidence" value="ECO:0007669"/>
    <property type="project" value="TreeGrafter"/>
</dbReference>